<dbReference type="PANTHER" id="PTHR43289">
    <property type="entry name" value="MITOGEN-ACTIVATED PROTEIN KINASE KINASE KINASE 20-RELATED"/>
    <property type="match status" value="1"/>
</dbReference>
<dbReference type="AlphaFoldDB" id="A0A5N6MJN2"/>
<dbReference type="GO" id="GO:0045717">
    <property type="term" value="P:negative regulation of fatty acid biosynthetic process"/>
    <property type="evidence" value="ECO:0007669"/>
    <property type="project" value="UniProtKB-ARBA"/>
</dbReference>
<dbReference type="Gene3D" id="3.30.200.20">
    <property type="entry name" value="Phosphorylase Kinase, domain 1"/>
    <property type="match status" value="1"/>
</dbReference>
<sequence length="720" mass="75051">MHEPVKDSLVETLVDDRYFVRSLIARGGMSSVYLATDRRLDRDVALKVLYPHLAADRGFLRRFESEAKSAARLSHPHVVGVLDQGIAENLAYLVMEYVPGRTLRGLMEERGPLSPRLALALMDAVVEGLAAAHDAGLVHRDVKPENVLLADNGRIKIADFGLARAVSTSTNTGTLVGTVAYLAPELVTAGGADERSDVYSAGIMLYEMLTGRQPFTGDSPIQVAFAHVHSSVPVPSALCPGLAEDLDELVRWCTAKDPEERPVNGRALLGELRHIRSSLSDAELDFRCGPSPDGGPAASGAPTEALSGVTEVLAGAAAGTAVIDASAPRPDGTGSNSTEVIHRSGNATTVLPSGRNPGSRDDADAGGYADDDYDAYDDGGEGDDGDDDAGQGAPRRLTKRDERALVRRSDREAHRPRMSLRSGKPRRRGILLGLLLTVLLAAAVFAGWFFGAGPGALVSVPDVSNISAEDAGTQLGDAGLTYSTNEVFDEAVAAGLAVGTDPAAPREVRRFQPVTLLVSKGPQLFTVPNVVQRTIEAAGENLRDAELSVGAVTEEYSESVAAGSVISQQPLPDTLLRLGAPVDLTVSRGPAPVEVPGVTGLDEEAAVKALEDAGLTAAVAPDKANSASVPAGAVVAQDAAPGGLLERGSTVTLTISLGPRMVEVPNYVGQRAESARADLESRGFTVEVENLLGGLLGLVRDQEPGAGTAPEGSTVTLKVV</sequence>
<feature type="compositionally biased region" description="Polar residues" evidence="9">
    <location>
        <begin position="333"/>
        <end position="351"/>
    </location>
</feature>
<keyword evidence="2" id="KW-0723">Serine/threonine-protein kinase</keyword>
<dbReference type="CDD" id="cd14014">
    <property type="entry name" value="STKc_PknB_like"/>
    <property type="match status" value="1"/>
</dbReference>
<dbReference type="Pfam" id="PF03793">
    <property type="entry name" value="PASTA"/>
    <property type="match status" value="4"/>
</dbReference>
<dbReference type="FunFam" id="1.10.510.10:FF:000021">
    <property type="entry name" value="Serine/threonine protein kinase"/>
    <property type="match status" value="1"/>
</dbReference>
<dbReference type="PROSITE" id="PS50011">
    <property type="entry name" value="PROTEIN_KINASE_DOM"/>
    <property type="match status" value="1"/>
</dbReference>
<feature type="domain" description="PASTA" evidence="12">
    <location>
        <begin position="521"/>
        <end position="588"/>
    </location>
</feature>
<protein>
    <recommendedName>
        <fullName evidence="1">non-specific serine/threonine protein kinase</fullName>
        <ecNumber evidence="1">2.7.11.1</ecNumber>
    </recommendedName>
</protein>
<dbReference type="CDD" id="cd06577">
    <property type="entry name" value="PASTA_pknB"/>
    <property type="match status" value="4"/>
</dbReference>
<keyword evidence="10" id="KW-0472">Membrane</keyword>
<comment type="caution">
    <text evidence="13">The sequence shown here is derived from an EMBL/GenBank/DDBJ whole genome shotgun (WGS) entry which is preliminary data.</text>
</comment>
<feature type="domain" description="Protein kinase" evidence="11">
    <location>
        <begin position="18"/>
        <end position="277"/>
    </location>
</feature>
<evidence type="ECO:0000256" key="1">
    <source>
        <dbReference type="ARBA" id="ARBA00012513"/>
    </source>
</evidence>
<dbReference type="EC" id="2.7.11.1" evidence="1"/>
<gene>
    <name evidence="13" type="ORF">GD627_10725</name>
</gene>
<name>A0A5N6MJN2_9MICC</name>
<dbReference type="Gene3D" id="3.30.10.20">
    <property type="match status" value="4"/>
</dbReference>
<evidence type="ECO:0000256" key="2">
    <source>
        <dbReference type="ARBA" id="ARBA00022527"/>
    </source>
</evidence>
<dbReference type="GO" id="GO:0005524">
    <property type="term" value="F:ATP binding"/>
    <property type="evidence" value="ECO:0007669"/>
    <property type="project" value="UniProtKB-KW"/>
</dbReference>
<evidence type="ECO:0000256" key="9">
    <source>
        <dbReference type="SAM" id="MobiDB-lite"/>
    </source>
</evidence>
<evidence type="ECO:0000256" key="8">
    <source>
        <dbReference type="ARBA" id="ARBA00048679"/>
    </source>
</evidence>
<dbReference type="PROSITE" id="PS51178">
    <property type="entry name" value="PASTA"/>
    <property type="match status" value="4"/>
</dbReference>
<dbReference type="InterPro" id="IPR008271">
    <property type="entry name" value="Ser/Thr_kinase_AS"/>
</dbReference>
<reference evidence="13 14" key="1">
    <citation type="submission" date="2019-08" db="EMBL/GenBank/DDBJ databases">
        <title>Arthrobacter sp. nov., isolated from plateau pika and Tibetan wild ass.</title>
        <authorList>
            <person name="Ge Y."/>
        </authorList>
    </citation>
    <scope>NUCLEOTIDE SEQUENCE [LARGE SCALE GENOMIC DNA]</scope>
    <source>
        <strain evidence="13 14">785</strain>
    </source>
</reference>
<accession>A0A5N6MJN2</accession>
<keyword evidence="3" id="KW-0808">Transferase</keyword>
<feature type="domain" description="PASTA" evidence="12">
    <location>
        <begin position="589"/>
        <end position="657"/>
    </location>
</feature>
<dbReference type="InterPro" id="IPR000719">
    <property type="entry name" value="Prot_kinase_dom"/>
</dbReference>
<keyword evidence="4" id="KW-0547">Nucleotide-binding</keyword>
<evidence type="ECO:0000259" key="12">
    <source>
        <dbReference type="PROSITE" id="PS51178"/>
    </source>
</evidence>
<evidence type="ECO:0000313" key="13">
    <source>
        <dbReference type="EMBL" id="KAD3633281.1"/>
    </source>
</evidence>
<proteinExistence type="predicted"/>
<dbReference type="GO" id="GO:0004674">
    <property type="term" value="F:protein serine/threonine kinase activity"/>
    <property type="evidence" value="ECO:0007669"/>
    <property type="project" value="UniProtKB-KW"/>
</dbReference>
<dbReference type="SMART" id="SM00220">
    <property type="entry name" value="S_TKc"/>
    <property type="match status" value="1"/>
</dbReference>
<evidence type="ECO:0000313" key="14">
    <source>
        <dbReference type="Proteomes" id="UP000326852"/>
    </source>
</evidence>
<feature type="domain" description="PASTA" evidence="12">
    <location>
        <begin position="453"/>
        <end position="520"/>
    </location>
</feature>
<comment type="catalytic activity">
    <reaction evidence="7">
        <text>L-threonyl-[protein] + ATP = O-phospho-L-threonyl-[protein] + ADP + H(+)</text>
        <dbReference type="Rhea" id="RHEA:46608"/>
        <dbReference type="Rhea" id="RHEA-COMP:11060"/>
        <dbReference type="Rhea" id="RHEA-COMP:11605"/>
        <dbReference type="ChEBI" id="CHEBI:15378"/>
        <dbReference type="ChEBI" id="CHEBI:30013"/>
        <dbReference type="ChEBI" id="CHEBI:30616"/>
        <dbReference type="ChEBI" id="CHEBI:61977"/>
        <dbReference type="ChEBI" id="CHEBI:456216"/>
        <dbReference type="EC" id="2.7.11.1"/>
    </reaction>
</comment>
<organism evidence="13 14">
    <name type="scientific">Arthrobacter yangruifuii</name>
    <dbReference type="NCBI Taxonomy" id="2606616"/>
    <lineage>
        <taxon>Bacteria</taxon>
        <taxon>Bacillati</taxon>
        <taxon>Actinomycetota</taxon>
        <taxon>Actinomycetes</taxon>
        <taxon>Micrococcales</taxon>
        <taxon>Micrococcaceae</taxon>
        <taxon>Arthrobacter</taxon>
    </lineage>
</organism>
<dbReference type="SUPFAM" id="SSF56112">
    <property type="entry name" value="Protein kinase-like (PK-like)"/>
    <property type="match status" value="1"/>
</dbReference>
<dbReference type="Gene3D" id="1.10.510.10">
    <property type="entry name" value="Transferase(Phosphotransferase) domain 1"/>
    <property type="match status" value="1"/>
</dbReference>
<evidence type="ECO:0000256" key="10">
    <source>
        <dbReference type="SAM" id="Phobius"/>
    </source>
</evidence>
<dbReference type="Pfam" id="PF00069">
    <property type="entry name" value="Pkinase"/>
    <property type="match status" value="1"/>
</dbReference>
<dbReference type="PANTHER" id="PTHR43289:SF34">
    <property type="entry name" value="SERINE_THREONINE-PROTEIN KINASE YBDM-RELATED"/>
    <property type="match status" value="1"/>
</dbReference>
<keyword evidence="5" id="KW-0418">Kinase</keyword>
<evidence type="ECO:0000256" key="4">
    <source>
        <dbReference type="ARBA" id="ARBA00022741"/>
    </source>
</evidence>
<dbReference type="PROSITE" id="PS00108">
    <property type="entry name" value="PROTEIN_KINASE_ST"/>
    <property type="match status" value="1"/>
</dbReference>
<dbReference type="RefSeq" id="WP_152272462.1">
    <property type="nucleotide sequence ID" value="NZ_VTFX01000004.1"/>
</dbReference>
<evidence type="ECO:0000256" key="5">
    <source>
        <dbReference type="ARBA" id="ARBA00022777"/>
    </source>
</evidence>
<evidence type="ECO:0000256" key="7">
    <source>
        <dbReference type="ARBA" id="ARBA00047899"/>
    </source>
</evidence>
<evidence type="ECO:0000256" key="6">
    <source>
        <dbReference type="ARBA" id="ARBA00022840"/>
    </source>
</evidence>
<feature type="region of interest" description="Disordered" evidence="9">
    <location>
        <begin position="284"/>
        <end position="303"/>
    </location>
</feature>
<dbReference type="InterPro" id="IPR005543">
    <property type="entry name" value="PASTA_dom"/>
</dbReference>
<feature type="region of interest" description="Disordered" evidence="9">
    <location>
        <begin position="324"/>
        <end position="402"/>
    </location>
</feature>
<evidence type="ECO:0000259" key="11">
    <source>
        <dbReference type="PROSITE" id="PS50011"/>
    </source>
</evidence>
<dbReference type="FunFam" id="3.30.200.20:FF:000035">
    <property type="entry name" value="Serine/threonine protein kinase Stk1"/>
    <property type="match status" value="1"/>
</dbReference>
<evidence type="ECO:0000256" key="3">
    <source>
        <dbReference type="ARBA" id="ARBA00022679"/>
    </source>
</evidence>
<dbReference type="EMBL" id="VTFX01000004">
    <property type="protein sequence ID" value="KAD3633281.1"/>
    <property type="molecule type" value="Genomic_DNA"/>
</dbReference>
<feature type="compositionally biased region" description="Acidic residues" evidence="9">
    <location>
        <begin position="369"/>
        <end position="389"/>
    </location>
</feature>
<comment type="catalytic activity">
    <reaction evidence="8">
        <text>L-seryl-[protein] + ATP = O-phospho-L-seryl-[protein] + ADP + H(+)</text>
        <dbReference type="Rhea" id="RHEA:17989"/>
        <dbReference type="Rhea" id="RHEA-COMP:9863"/>
        <dbReference type="Rhea" id="RHEA-COMP:11604"/>
        <dbReference type="ChEBI" id="CHEBI:15378"/>
        <dbReference type="ChEBI" id="CHEBI:29999"/>
        <dbReference type="ChEBI" id="CHEBI:30616"/>
        <dbReference type="ChEBI" id="CHEBI:83421"/>
        <dbReference type="ChEBI" id="CHEBI:456216"/>
        <dbReference type="EC" id="2.7.11.1"/>
    </reaction>
</comment>
<keyword evidence="10" id="KW-1133">Transmembrane helix</keyword>
<dbReference type="SMART" id="SM00740">
    <property type="entry name" value="PASTA"/>
    <property type="match status" value="4"/>
</dbReference>
<feature type="transmembrane region" description="Helical" evidence="10">
    <location>
        <begin position="430"/>
        <end position="451"/>
    </location>
</feature>
<keyword evidence="14" id="KW-1185">Reference proteome</keyword>
<keyword evidence="6" id="KW-0067">ATP-binding</keyword>
<feature type="domain" description="PASTA" evidence="12">
    <location>
        <begin position="658"/>
        <end position="720"/>
    </location>
</feature>
<feature type="compositionally biased region" description="Low complexity" evidence="9">
    <location>
        <begin position="289"/>
        <end position="303"/>
    </location>
</feature>
<keyword evidence="10" id="KW-0812">Transmembrane</keyword>
<dbReference type="Proteomes" id="UP000326852">
    <property type="component" value="Unassembled WGS sequence"/>
</dbReference>
<dbReference type="InterPro" id="IPR011009">
    <property type="entry name" value="Kinase-like_dom_sf"/>
</dbReference>